<proteinExistence type="predicted"/>
<dbReference type="CDD" id="cd08267">
    <property type="entry name" value="MDR1"/>
    <property type="match status" value="1"/>
</dbReference>
<dbReference type="GO" id="GO:0016491">
    <property type="term" value="F:oxidoreductase activity"/>
    <property type="evidence" value="ECO:0007669"/>
    <property type="project" value="InterPro"/>
</dbReference>
<dbReference type="Pfam" id="PF13602">
    <property type="entry name" value="ADH_zinc_N_2"/>
    <property type="match status" value="1"/>
</dbReference>
<dbReference type="EMBL" id="JH795856">
    <property type="protein sequence ID" value="EJU05845.1"/>
    <property type="molecule type" value="Genomic_DNA"/>
</dbReference>
<evidence type="ECO:0000313" key="3">
    <source>
        <dbReference type="Proteomes" id="UP000030653"/>
    </source>
</evidence>
<keyword evidence="3" id="KW-1185">Reference proteome</keyword>
<dbReference type="Pfam" id="PF08240">
    <property type="entry name" value="ADH_N"/>
    <property type="match status" value="1"/>
</dbReference>
<dbReference type="Gene3D" id="3.90.180.10">
    <property type="entry name" value="Medium-chain alcohol dehydrogenases, catalytic domain"/>
    <property type="match status" value="1"/>
</dbReference>
<dbReference type="RefSeq" id="XP_040632739.1">
    <property type="nucleotide sequence ID" value="XM_040767906.1"/>
</dbReference>
<dbReference type="SMART" id="SM00829">
    <property type="entry name" value="PKS_ER"/>
    <property type="match status" value="1"/>
</dbReference>
<evidence type="ECO:0000313" key="2">
    <source>
        <dbReference type="EMBL" id="EJU05845.1"/>
    </source>
</evidence>
<dbReference type="InterPro" id="IPR020843">
    <property type="entry name" value="ER"/>
</dbReference>
<dbReference type="AlphaFoldDB" id="M5GBP5"/>
<dbReference type="Proteomes" id="UP000030653">
    <property type="component" value="Unassembled WGS sequence"/>
</dbReference>
<dbReference type="OrthoDB" id="9930022at2759"/>
<accession>M5GBP5</accession>
<dbReference type="SUPFAM" id="SSF50129">
    <property type="entry name" value="GroES-like"/>
    <property type="match status" value="1"/>
</dbReference>
<dbReference type="GO" id="GO:0005739">
    <property type="term" value="C:mitochondrion"/>
    <property type="evidence" value="ECO:0007669"/>
    <property type="project" value="TreeGrafter"/>
</dbReference>
<dbReference type="PANTHER" id="PTHR11695">
    <property type="entry name" value="ALCOHOL DEHYDROGENASE RELATED"/>
    <property type="match status" value="1"/>
</dbReference>
<dbReference type="OMA" id="LYWQSHQ"/>
<sequence length="345" mass="37629">MDLPLPQFQKGWQIVKGGVPKDVLKFRDDLPVPSELPKGHVLVKVLTAALNPVGYKSMSLPSFVVKRPRIAEHDLAGEIVLANDTEFNVGNEVFGLVPAELSFKTGWGSMQEYAIVPAEGLVLKPSNIDFTTAAGIGLAGQTAYEALIEIGKLEEGQRVFVNGGSSSVGTFAIQIAKAKGARVDCSASANNFDYVKSFGVEQVFDYHAKPLEQQLIEAHISPPYNIIFDCVDATVPLFVNSAKYLAPNGVYVSTGPNVHDISGLPKLLHAVFRIYWPRLLGGVPRSFKMFLFKSEKYKLQYLADLVSEGKLKPPVDSVFAFPDLPKAYERILSGHAKGKIVVQLL</sequence>
<gene>
    <name evidence="2" type="ORF">DACRYDRAFT_104333</name>
</gene>
<dbReference type="SUPFAM" id="SSF51735">
    <property type="entry name" value="NAD(P)-binding Rossmann-fold domains"/>
    <property type="match status" value="1"/>
</dbReference>
<dbReference type="STRING" id="1858805.M5GBP5"/>
<organism evidence="2 3">
    <name type="scientific">Dacryopinax primogenitus (strain DJM 731)</name>
    <name type="common">Brown rot fungus</name>
    <dbReference type="NCBI Taxonomy" id="1858805"/>
    <lineage>
        <taxon>Eukaryota</taxon>
        <taxon>Fungi</taxon>
        <taxon>Dikarya</taxon>
        <taxon>Basidiomycota</taxon>
        <taxon>Agaricomycotina</taxon>
        <taxon>Dacrymycetes</taxon>
        <taxon>Dacrymycetales</taxon>
        <taxon>Dacrymycetaceae</taxon>
        <taxon>Dacryopinax</taxon>
    </lineage>
</organism>
<dbReference type="GeneID" id="63682968"/>
<dbReference type="InterPro" id="IPR036291">
    <property type="entry name" value="NAD(P)-bd_dom_sf"/>
</dbReference>
<dbReference type="Gene3D" id="3.40.50.720">
    <property type="entry name" value="NAD(P)-binding Rossmann-like Domain"/>
    <property type="match status" value="1"/>
</dbReference>
<dbReference type="InterPro" id="IPR050700">
    <property type="entry name" value="YIM1/Zinc_Alcohol_DH_Fams"/>
</dbReference>
<feature type="domain" description="Enoyl reductase (ER)" evidence="1">
    <location>
        <begin position="18"/>
        <end position="342"/>
    </location>
</feature>
<dbReference type="HOGENOM" id="CLU_026673_3_3_1"/>
<dbReference type="InterPro" id="IPR013154">
    <property type="entry name" value="ADH-like_N"/>
</dbReference>
<protein>
    <submittedName>
        <fullName evidence="2">NADP-binding protein</fullName>
    </submittedName>
</protein>
<evidence type="ECO:0000259" key="1">
    <source>
        <dbReference type="SMART" id="SM00829"/>
    </source>
</evidence>
<name>M5GBP5_DACPD</name>
<dbReference type="PANTHER" id="PTHR11695:SF294">
    <property type="entry name" value="RETICULON-4-INTERACTING PROTEIN 1, MITOCHONDRIAL"/>
    <property type="match status" value="1"/>
</dbReference>
<dbReference type="InterPro" id="IPR011032">
    <property type="entry name" value="GroES-like_sf"/>
</dbReference>
<reference evidence="2 3" key="1">
    <citation type="journal article" date="2012" name="Science">
        <title>The Paleozoic origin of enzymatic lignin decomposition reconstructed from 31 fungal genomes.</title>
        <authorList>
            <person name="Floudas D."/>
            <person name="Binder M."/>
            <person name="Riley R."/>
            <person name="Barry K."/>
            <person name="Blanchette R.A."/>
            <person name="Henrissat B."/>
            <person name="Martinez A.T."/>
            <person name="Otillar R."/>
            <person name="Spatafora J.W."/>
            <person name="Yadav J.S."/>
            <person name="Aerts A."/>
            <person name="Benoit I."/>
            <person name="Boyd A."/>
            <person name="Carlson A."/>
            <person name="Copeland A."/>
            <person name="Coutinho P.M."/>
            <person name="de Vries R.P."/>
            <person name="Ferreira P."/>
            <person name="Findley K."/>
            <person name="Foster B."/>
            <person name="Gaskell J."/>
            <person name="Glotzer D."/>
            <person name="Gorecki P."/>
            <person name="Heitman J."/>
            <person name="Hesse C."/>
            <person name="Hori C."/>
            <person name="Igarashi K."/>
            <person name="Jurgens J.A."/>
            <person name="Kallen N."/>
            <person name="Kersten P."/>
            <person name="Kohler A."/>
            <person name="Kuees U."/>
            <person name="Kumar T.K.A."/>
            <person name="Kuo A."/>
            <person name="LaButti K."/>
            <person name="Larrondo L.F."/>
            <person name="Lindquist E."/>
            <person name="Ling A."/>
            <person name="Lombard V."/>
            <person name="Lucas S."/>
            <person name="Lundell T."/>
            <person name="Martin R."/>
            <person name="McLaughlin D.J."/>
            <person name="Morgenstern I."/>
            <person name="Morin E."/>
            <person name="Murat C."/>
            <person name="Nagy L.G."/>
            <person name="Nolan M."/>
            <person name="Ohm R.A."/>
            <person name="Patyshakuliyeva A."/>
            <person name="Rokas A."/>
            <person name="Ruiz-Duenas F.J."/>
            <person name="Sabat G."/>
            <person name="Salamov A."/>
            <person name="Samejima M."/>
            <person name="Schmutz J."/>
            <person name="Slot J.C."/>
            <person name="St John F."/>
            <person name="Stenlid J."/>
            <person name="Sun H."/>
            <person name="Sun S."/>
            <person name="Syed K."/>
            <person name="Tsang A."/>
            <person name="Wiebenga A."/>
            <person name="Young D."/>
            <person name="Pisabarro A."/>
            <person name="Eastwood D.C."/>
            <person name="Martin F."/>
            <person name="Cullen D."/>
            <person name="Grigoriev I.V."/>
            <person name="Hibbett D.S."/>
        </authorList>
    </citation>
    <scope>NUCLEOTIDE SEQUENCE [LARGE SCALE GENOMIC DNA]</scope>
    <source>
        <strain evidence="2 3">DJM-731 SS1</strain>
    </source>
</reference>